<feature type="transmembrane region" description="Helical" evidence="1">
    <location>
        <begin position="125"/>
        <end position="146"/>
    </location>
</feature>
<organism evidence="2 3">
    <name type="scientific">Herminiimonas glaciei</name>
    <dbReference type="NCBI Taxonomy" id="523788"/>
    <lineage>
        <taxon>Bacteria</taxon>
        <taxon>Pseudomonadati</taxon>
        <taxon>Pseudomonadota</taxon>
        <taxon>Betaproteobacteria</taxon>
        <taxon>Burkholderiales</taxon>
        <taxon>Oxalobacteraceae</taxon>
        <taxon>Herminiimonas</taxon>
    </lineage>
</organism>
<reference evidence="3" key="1">
    <citation type="journal article" date="2019" name="Int. J. Syst. Evol. Microbiol.">
        <title>The Global Catalogue of Microorganisms (GCM) 10K type strain sequencing project: providing services to taxonomists for standard genome sequencing and annotation.</title>
        <authorList>
            <consortium name="The Broad Institute Genomics Platform"/>
            <consortium name="The Broad Institute Genome Sequencing Center for Infectious Disease"/>
            <person name="Wu L."/>
            <person name="Ma J."/>
        </authorList>
    </citation>
    <scope>NUCLEOTIDE SEQUENCE [LARGE SCALE GENOMIC DNA]</scope>
    <source>
        <strain evidence="3">KACC 12508</strain>
    </source>
</reference>
<evidence type="ECO:0000313" key="2">
    <source>
        <dbReference type="EMBL" id="MFC7289400.1"/>
    </source>
</evidence>
<feature type="transmembrane region" description="Helical" evidence="1">
    <location>
        <begin position="93"/>
        <end position="113"/>
    </location>
</feature>
<feature type="transmembrane region" description="Helical" evidence="1">
    <location>
        <begin position="55"/>
        <end position="73"/>
    </location>
</feature>
<evidence type="ECO:0000256" key="1">
    <source>
        <dbReference type="SAM" id="Phobius"/>
    </source>
</evidence>
<dbReference type="RefSeq" id="WP_382272707.1">
    <property type="nucleotide sequence ID" value="NZ_JBHTBU010000002.1"/>
</dbReference>
<name>A0ABW2IEY0_9BURK</name>
<accession>A0ABW2IEY0</accession>
<proteinExistence type="predicted"/>
<evidence type="ECO:0000313" key="3">
    <source>
        <dbReference type="Proteomes" id="UP001596542"/>
    </source>
</evidence>
<gene>
    <name evidence="2" type="ORF">ACFQPC_15235</name>
</gene>
<keyword evidence="1" id="KW-1133">Transmembrane helix</keyword>
<dbReference type="Proteomes" id="UP001596542">
    <property type="component" value="Unassembled WGS sequence"/>
</dbReference>
<keyword evidence="1" id="KW-0812">Transmembrane</keyword>
<comment type="caution">
    <text evidence="2">The sequence shown here is derived from an EMBL/GenBank/DDBJ whole genome shotgun (WGS) entry which is preliminary data.</text>
</comment>
<protein>
    <submittedName>
        <fullName evidence="2">Uncharacterized protein</fullName>
    </submittedName>
</protein>
<dbReference type="EMBL" id="JBHTBU010000002">
    <property type="protein sequence ID" value="MFC7289400.1"/>
    <property type="molecule type" value="Genomic_DNA"/>
</dbReference>
<keyword evidence="3" id="KW-1185">Reference proteome</keyword>
<keyword evidence="1" id="KW-0472">Membrane</keyword>
<sequence length="153" mass="17259">MHFPETRPDRSDLVRYSNLLYLLASLFLVRVVGQAVQYWFPLAALPAFGDFQGSSLPYALLLSIQLLMLAFMYRAAWRLGSGKLRPNSRVGRWLMALGTIYMAGSLLRIMIGLTVTDAMAWFTSWIPAMFHVVLAAFILTLAIFHLRAKDNCA</sequence>
<feature type="transmembrane region" description="Helical" evidence="1">
    <location>
        <begin position="20"/>
        <end position="40"/>
    </location>
</feature>